<dbReference type="PROSITE" id="PS50022">
    <property type="entry name" value="FA58C_3"/>
    <property type="match status" value="1"/>
</dbReference>
<evidence type="ECO:0000313" key="2">
    <source>
        <dbReference type="EMBL" id="MDX5985171.1"/>
    </source>
</evidence>
<gene>
    <name evidence="2" type="ORF">SIL82_12955</name>
</gene>
<keyword evidence="3" id="KW-1185">Reference proteome</keyword>
<proteinExistence type="predicted"/>
<dbReference type="InterPro" id="IPR008928">
    <property type="entry name" value="6-hairpin_glycosidase_sf"/>
</dbReference>
<dbReference type="Gene3D" id="1.50.10.10">
    <property type="match status" value="1"/>
</dbReference>
<dbReference type="RefSeq" id="WP_010402309.1">
    <property type="nucleotide sequence ID" value="NZ_JAWXXV010000001.1"/>
</dbReference>
<dbReference type="Gene3D" id="2.60.120.260">
    <property type="entry name" value="Galactose-binding domain-like"/>
    <property type="match status" value="2"/>
</dbReference>
<organism evidence="2 3">
    <name type="scientific">Sphingomonas echinoides</name>
    <dbReference type="NCBI Taxonomy" id="59803"/>
    <lineage>
        <taxon>Bacteria</taxon>
        <taxon>Pseudomonadati</taxon>
        <taxon>Pseudomonadota</taxon>
        <taxon>Alphaproteobacteria</taxon>
        <taxon>Sphingomonadales</taxon>
        <taxon>Sphingomonadaceae</taxon>
        <taxon>Sphingomonas</taxon>
    </lineage>
</organism>
<reference evidence="2 3" key="1">
    <citation type="submission" date="2023-11" db="EMBL/GenBank/DDBJ databases">
        <title>MicrobeMod: A computational toolkit for identifying prokaryotic methylation and restriction-modification with nanopore sequencing.</title>
        <authorList>
            <person name="Crits-Christoph A."/>
            <person name="Kang S.C."/>
            <person name="Lee H."/>
            <person name="Ostrov N."/>
        </authorList>
    </citation>
    <scope>NUCLEOTIDE SEQUENCE [LARGE SCALE GENOMIC DNA]</scope>
    <source>
        <strain evidence="2 3">ATCC 14820</strain>
    </source>
</reference>
<protein>
    <submittedName>
        <fullName evidence="2">Discoidin domain-containing protein</fullName>
    </submittedName>
</protein>
<accession>A0ABU4PM39</accession>
<dbReference type="InterPro" id="IPR008979">
    <property type="entry name" value="Galactose-bd-like_sf"/>
</dbReference>
<dbReference type="Proteomes" id="UP001279660">
    <property type="component" value="Unassembled WGS sequence"/>
</dbReference>
<feature type="domain" description="F5/8 type C" evidence="1">
    <location>
        <begin position="155"/>
        <end position="287"/>
    </location>
</feature>
<comment type="caution">
    <text evidence="2">The sequence shown here is derived from an EMBL/GenBank/DDBJ whole genome shotgun (WGS) entry which is preliminary data.</text>
</comment>
<evidence type="ECO:0000259" key="1">
    <source>
        <dbReference type="PROSITE" id="PS50022"/>
    </source>
</evidence>
<evidence type="ECO:0000313" key="3">
    <source>
        <dbReference type="Proteomes" id="UP001279660"/>
    </source>
</evidence>
<dbReference type="Pfam" id="PF00754">
    <property type="entry name" value="F5_F8_type_C"/>
    <property type="match status" value="1"/>
</dbReference>
<sequence length="1026" mass="109437">MMQAALLLAGAAQIAPLDTFETVQPWKADASNGVGAEIDSVPGATGNGLRLRYDFHDVAGYAFARRALPIDWPANYAIRLKVRGTGGVNDLQLKFTDASGANVWWYQRRNFRPSATWQTLVLRPRDLSFAWGPSSDTSLRHTAAMEVVLVRGRDGGAGEIAFDDLTLEPLAISGPLPTPRASDPAVLDGDRATAWHGHGGDAVTIDFGGAKALGGVVLRWLPDAGATRYAIEGSDTGSDWRILRRVDAGDGGDDPIALPDTETRYLRVSLPIGAPPAALAEIETRPPEWAATPNALFASLAKAAPRGTFPRGFSDEQPYWTLVGSAEGGPAGLIGEDGAIEVGKGGFSIEPFVIADGHTFSWANVTATQSLEDGALPMPHVRWQGTGWQLDTSLFVDSAAPRLLAKWRLTNTGTTRRTLHLLLAVRPLQVNAPTQFLGRPGGVSPISRIAWHNGALSVTAPPAIEGDAAITRTLLPLTAPAWAAARAFDQGALAVPVTGGAPAVDDPTGLATAALGYDVTLAPGESTDVPMAIPFEGPPAALDRPGFDRAHAATVASWRSTLGAVTLTVPPSRQAVADSVRTALAQILMSRTGPALQPGTRSYDRSWIRDGTMMSDTLLRLGVTAPARSFADWYGTKLFADGKVPCCVDPRGADPVPENDANGEYIHLVTQLYRFTGDRAALARDWPKIDAARRYMDGQRASERTAASPAFSFGLMPRSISHEAYSAEPQYSLWDDFWALTGYKDAHFAATVLGRPEASAIAAARDQFAGDLHAAIKASTAKFGIDFLPGATSLGDFDATSTTIALDPAGEQSALDATLLRNTFARQWARVEGRTAPNAKWADYTPYEWRNVSAFVRIGWAERANRLLDFYMSGQRPAAWNGWAEVVGRLTREQRFIGDMPHAWVASDFIRAALDLFAFERFSDHALVLGAGLTEPWLRGAGSSINGLRTAYGTLNLSLRRSGKAMVVNISGTAHPPGGFVLALPSSTQRLVATINGRRARPAKDGLHISANGRAARIVVAPAAPK</sequence>
<dbReference type="SUPFAM" id="SSF49785">
    <property type="entry name" value="Galactose-binding domain-like"/>
    <property type="match status" value="2"/>
</dbReference>
<dbReference type="InterPro" id="IPR012341">
    <property type="entry name" value="6hp_glycosidase-like_sf"/>
</dbReference>
<name>A0ABU4PM39_9SPHN</name>
<dbReference type="SUPFAM" id="SSF48208">
    <property type="entry name" value="Six-hairpin glycosidases"/>
    <property type="match status" value="1"/>
</dbReference>
<dbReference type="InterPro" id="IPR000421">
    <property type="entry name" value="FA58C"/>
</dbReference>
<dbReference type="EMBL" id="JAWXXV010000001">
    <property type="protein sequence ID" value="MDX5985171.1"/>
    <property type="molecule type" value="Genomic_DNA"/>
</dbReference>